<dbReference type="PANTHER" id="PTHR36849">
    <property type="entry name" value="CYTOPLASMIC PROTEIN-RELATED"/>
    <property type="match status" value="1"/>
</dbReference>
<accession>A0AAU7S4A4</accession>
<geneLocation type="plasmid" evidence="1">
    <name>unnamed2</name>
</geneLocation>
<dbReference type="InterPro" id="IPR052552">
    <property type="entry name" value="YeaO-like"/>
</dbReference>
<gene>
    <name evidence="1" type="ORF">ABM479_28180</name>
</gene>
<dbReference type="PANTHER" id="PTHR36849:SF1">
    <property type="entry name" value="CYTOPLASMIC PROTEIN"/>
    <property type="match status" value="1"/>
</dbReference>
<dbReference type="AlphaFoldDB" id="A0AAU7S4A4"/>
<evidence type="ECO:0000313" key="1">
    <source>
        <dbReference type="EMBL" id="XBT97166.1"/>
    </source>
</evidence>
<dbReference type="EMBL" id="CP157962">
    <property type="protein sequence ID" value="XBT97166.1"/>
    <property type="molecule type" value="Genomic_DNA"/>
</dbReference>
<name>A0AAU7S4A4_9HYPH</name>
<dbReference type="RefSeq" id="WP_174172427.1">
    <property type="nucleotide sequence ID" value="NZ_CP157962.1"/>
</dbReference>
<keyword evidence="1" id="KW-0614">Plasmid</keyword>
<dbReference type="Pfam" id="PF22752">
    <property type="entry name" value="DUF488-N3i"/>
    <property type="match status" value="1"/>
</dbReference>
<proteinExistence type="predicted"/>
<organism evidence="1">
    <name type="scientific">Rhizobium sp. ZPR3</name>
    <dbReference type="NCBI Taxonomy" id="3158967"/>
    <lineage>
        <taxon>Bacteria</taxon>
        <taxon>Pseudomonadati</taxon>
        <taxon>Pseudomonadota</taxon>
        <taxon>Alphaproteobacteria</taxon>
        <taxon>Hyphomicrobiales</taxon>
        <taxon>Rhizobiaceae</taxon>
        <taxon>Rhizobium/Agrobacterium group</taxon>
        <taxon>Rhizobium</taxon>
    </lineage>
</organism>
<reference evidence="1" key="1">
    <citation type="submission" date="2024-06" db="EMBL/GenBank/DDBJ databases">
        <authorList>
            <person name="Li T."/>
            <person name="Gao R."/>
        </authorList>
    </citation>
    <scope>NUCLEOTIDE SEQUENCE</scope>
    <source>
        <strain evidence="1">ZPR3</strain>
        <plasmid evidence="1">unnamed2</plasmid>
    </source>
</reference>
<sequence>MPLRIKRIYEPADDGDGKRILVDRLWPRGISKNDAHIDAWVKDVAPSAELRHWFGHDPKKWDEFRRRYQDELKKNSKAVEELREQIGQSTATLLYGARDTEHNNAIVLMNFIANR</sequence>
<protein>
    <submittedName>
        <fullName evidence="1">DUF488 domain-containing protein</fullName>
    </submittedName>
</protein>